<dbReference type="Gene3D" id="3.40.50.2300">
    <property type="match status" value="2"/>
</dbReference>
<dbReference type="SUPFAM" id="SSF53822">
    <property type="entry name" value="Periplasmic binding protein-like I"/>
    <property type="match status" value="1"/>
</dbReference>
<dbReference type="GO" id="GO:0000976">
    <property type="term" value="F:transcription cis-regulatory region binding"/>
    <property type="evidence" value="ECO:0007669"/>
    <property type="project" value="TreeGrafter"/>
</dbReference>
<dbReference type="AlphaFoldDB" id="A0A2N3I3G9"/>
<evidence type="ECO:0000259" key="5">
    <source>
        <dbReference type="PROSITE" id="PS50932"/>
    </source>
</evidence>
<dbReference type="OrthoDB" id="9803256at2"/>
<evidence type="ECO:0000256" key="4">
    <source>
        <dbReference type="ARBA" id="ARBA00023163"/>
    </source>
</evidence>
<dbReference type="InterPro" id="IPR028082">
    <property type="entry name" value="Peripla_BP_I"/>
</dbReference>
<reference evidence="6 7" key="1">
    <citation type="journal article" date="2017" name="Front. Microbiol.">
        <title>Labilibaculum manganireducens gen. nov., sp. nov. and Labilibaculum filiforme sp. nov., Novel Bacteroidetes Isolated from Subsurface Sediments of the Baltic Sea.</title>
        <authorList>
            <person name="Vandieken V."/>
            <person name="Marshall I.P."/>
            <person name="Niemann H."/>
            <person name="Engelen B."/>
            <person name="Cypionka H."/>
        </authorList>
    </citation>
    <scope>NUCLEOTIDE SEQUENCE [LARGE SCALE GENOMIC DNA]</scope>
    <source>
        <strain evidence="6 7">59.16B</strain>
    </source>
</reference>
<dbReference type="Proteomes" id="UP000233535">
    <property type="component" value="Unassembled WGS sequence"/>
</dbReference>
<comment type="caution">
    <text evidence="6">The sequence shown here is derived from an EMBL/GenBank/DDBJ whole genome shotgun (WGS) entry which is preliminary data.</text>
</comment>
<keyword evidence="4" id="KW-0804">Transcription</keyword>
<evidence type="ECO:0000313" key="6">
    <source>
        <dbReference type="EMBL" id="PKQ64848.1"/>
    </source>
</evidence>
<accession>A0A2N3I3G9</accession>
<proteinExistence type="predicted"/>
<dbReference type="SUPFAM" id="SSF47413">
    <property type="entry name" value="lambda repressor-like DNA-binding domains"/>
    <property type="match status" value="1"/>
</dbReference>
<dbReference type="PANTHER" id="PTHR30146">
    <property type="entry name" value="LACI-RELATED TRANSCRIPTIONAL REPRESSOR"/>
    <property type="match status" value="1"/>
</dbReference>
<keyword evidence="1" id="KW-0678">Repressor</keyword>
<keyword evidence="2" id="KW-0805">Transcription regulation</keyword>
<dbReference type="InterPro" id="IPR000843">
    <property type="entry name" value="HTH_LacI"/>
</dbReference>
<dbReference type="EMBL" id="MVDD01000002">
    <property type="protein sequence ID" value="PKQ64848.1"/>
    <property type="molecule type" value="Genomic_DNA"/>
</dbReference>
<keyword evidence="3" id="KW-0238">DNA-binding</keyword>
<protein>
    <recommendedName>
        <fullName evidence="5">HTH lacI-type domain-containing protein</fullName>
    </recommendedName>
</protein>
<feature type="domain" description="HTH lacI-type" evidence="5">
    <location>
        <begin position="1"/>
        <end position="53"/>
    </location>
</feature>
<dbReference type="InterPro" id="IPR001761">
    <property type="entry name" value="Peripla_BP/Lac1_sug-bd_dom"/>
</dbReference>
<evidence type="ECO:0000313" key="7">
    <source>
        <dbReference type="Proteomes" id="UP000233535"/>
    </source>
</evidence>
<sequence length="330" mass="37015">MSKRLNISKSTISIVLNGHGDEKRVSKDTQETIIKFAEENNYRANQLARGLSRGKSDMIGLVIPNISDSFYARIARRIETKARLSGYNVIFSSTGESKERESELIESMLDRQVDGLIIASTQQNEEDILRLKKSNFPFVLIDRRYPDIETNFVGVDNVGGVAMAVEQLVKMGRKRIGFITLKPGLEAIHERLVGYQQTMKKFELEVKDGFVHELNYETFDEQMPAVFEIMLNSSNDIDGIVFATHFLTASGLREMKRRKVLVPNEVAIVSFGQMSAFDLVDPPITSIAQPVEDLGGRAVDILLENLKDGITAYKQEMLDSSIEVRKSCGA</sequence>
<evidence type="ECO:0000256" key="3">
    <source>
        <dbReference type="ARBA" id="ARBA00023125"/>
    </source>
</evidence>
<dbReference type="PANTHER" id="PTHR30146:SF148">
    <property type="entry name" value="HTH-TYPE TRANSCRIPTIONAL REPRESSOR PURR-RELATED"/>
    <property type="match status" value="1"/>
</dbReference>
<organism evidence="6 7">
    <name type="scientific">Labilibaculum filiforme</name>
    <dbReference type="NCBI Taxonomy" id="1940526"/>
    <lineage>
        <taxon>Bacteria</taxon>
        <taxon>Pseudomonadati</taxon>
        <taxon>Bacteroidota</taxon>
        <taxon>Bacteroidia</taxon>
        <taxon>Marinilabiliales</taxon>
        <taxon>Marinifilaceae</taxon>
        <taxon>Labilibaculum</taxon>
    </lineage>
</organism>
<evidence type="ECO:0000256" key="2">
    <source>
        <dbReference type="ARBA" id="ARBA00023015"/>
    </source>
</evidence>
<dbReference type="Gene3D" id="1.10.260.40">
    <property type="entry name" value="lambda repressor-like DNA-binding domains"/>
    <property type="match status" value="1"/>
</dbReference>
<evidence type="ECO:0000256" key="1">
    <source>
        <dbReference type="ARBA" id="ARBA00022491"/>
    </source>
</evidence>
<dbReference type="GO" id="GO:0003700">
    <property type="term" value="F:DNA-binding transcription factor activity"/>
    <property type="evidence" value="ECO:0007669"/>
    <property type="project" value="TreeGrafter"/>
</dbReference>
<keyword evidence="7" id="KW-1185">Reference proteome</keyword>
<name>A0A2N3I3G9_9BACT</name>
<dbReference type="PROSITE" id="PS50932">
    <property type="entry name" value="HTH_LACI_2"/>
    <property type="match status" value="1"/>
</dbReference>
<dbReference type="Pfam" id="PF00532">
    <property type="entry name" value="Peripla_BP_1"/>
    <property type="match status" value="1"/>
</dbReference>
<dbReference type="InterPro" id="IPR010982">
    <property type="entry name" value="Lambda_DNA-bd_dom_sf"/>
</dbReference>
<dbReference type="SMART" id="SM00354">
    <property type="entry name" value="HTH_LACI"/>
    <property type="match status" value="1"/>
</dbReference>
<gene>
    <name evidence="6" type="ORF">BZG02_03070</name>
</gene>